<accession>A0AAU9V907</accession>
<dbReference type="AlphaFoldDB" id="A0AAU9V907"/>
<organism evidence="1 2">
    <name type="scientific">Euphydryas editha</name>
    <name type="common">Edith's checkerspot</name>
    <dbReference type="NCBI Taxonomy" id="104508"/>
    <lineage>
        <taxon>Eukaryota</taxon>
        <taxon>Metazoa</taxon>
        <taxon>Ecdysozoa</taxon>
        <taxon>Arthropoda</taxon>
        <taxon>Hexapoda</taxon>
        <taxon>Insecta</taxon>
        <taxon>Pterygota</taxon>
        <taxon>Neoptera</taxon>
        <taxon>Endopterygota</taxon>
        <taxon>Lepidoptera</taxon>
        <taxon>Glossata</taxon>
        <taxon>Ditrysia</taxon>
        <taxon>Papilionoidea</taxon>
        <taxon>Nymphalidae</taxon>
        <taxon>Nymphalinae</taxon>
        <taxon>Euphydryas</taxon>
    </lineage>
</organism>
<sequence length="150" mass="17445">MNWKGYFVILVINFGYNNAVRLHKLFLFLDGFKSEHDLEGFLHVGNDYAVFLRKPSSHAKFLIYELYEANNINADSNNTRLLAISKVPVTYIKDQLKIFRRELYKAKYVDDNVVPGTQVKTLREWQIDRALNLQNKGLDAKKPVLRALVV</sequence>
<reference evidence="1" key="1">
    <citation type="submission" date="2022-03" db="EMBL/GenBank/DDBJ databases">
        <authorList>
            <person name="Tunstrom K."/>
        </authorList>
    </citation>
    <scope>NUCLEOTIDE SEQUENCE</scope>
</reference>
<evidence type="ECO:0000313" key="2">
    <source>
        <dbReference type="Proteomes" id="UP001153954"/>
    </source>
</evidence>
<dbReference type="Proteomes" id="UP001153954">
    <property type="component" value="Unassembled WGS sequence"/>
</dbReference>
<name>A0AAU9V907_EUPED</name>
<keyword evidence="2" id="KW-1185">Reference proteome</keyword>
<proteinExistence type="predicted"/>
<protein>
    <submittedName>
        <fullName evidence="1">Uncharacterized protein</fullName>
    </submittedName>
</protein>
<gene>
    <name evidence="1" type="ORF">EEDITHA_LOCUS20696</name>
</gene>
<evidence type="ECO:0000313" key="1">
    <source>
        <dbReference type="EMBL" id="CAH2106579.1"/>
    </source>
</evidence>
<comment type="caution">
    <text evidence="1">The sequence shown here is derived from an EMBL/GenBank/DDBJ whole genome shotgun (WGS) entry which is preliminary data.</text>
</comment>
<dbReference type="EMBL" id="CAKOGL010000029">
    <property type="protein sequence ID" value="CAH2106579.1"/>
    <property type="molecule type" value="Genomic_DNA"/>
</dbReference>